<dbReference type="EMBL" id="PXOA01000128">
    <property type="protein sequence ID" value="RFU79993.1"/>
    <property type="molecule type" value="Genomic_DNA"/>
</dbReference>
<feature type="region of interest" description="Disordered" evidence="7">
    <location>
        <begin position="1"/>
        <end position="68"/>
    </location>
</feature>
<dbReference type="Gene3D" id="1.20.1250.20">
    <property type="entry name" value="MFS general substrate transporter like domains"/>
    <property type="match status" value="1"/>
</dbReference>
<dbReference type="SUPFAM" id="SSF103473">
    <property type="entry name" value="MFS general substrate transporter"/>
    <property type="match status" value="1"/>
</dbReference>
<evidence type="ECO:0000256" key="5">
    <source>
        <dbReference type="ARBA" id="ARBA00023136"/>
    </source>
</evidence>
<feature type="transmembrane region" description="Helical" evidence="8">
    <location>
        <begin position="452"/>
        <end position="474"/>
    </location>
</feature>
<dbReference type="GO" id="GO:0016020">
    <property type="term" value="C:membrane"/>
    <property type="evidence" value="ECO:0007669"/>
    <property type="project" value="UniProtKB-SubCell"/>
</dbReference>
<feature type="transmembrane region" description="Helical" evidence="8">
    <location>
        <begin position="420"/>
        <end position="445"/>
    </location>
</feature>
<sequence length="522" mass="56827">MASTGSENTLRDFNILATENKDEYQTGDQDNDTQKSFFNTDSSPDQREGHSSDIVDWDGPDDPENPMNWSTAKKATAVSIVSLITFITPLASSIFAPSIEQVMAEFHSDNEQLAAFIVSVYLLGYCFGPLLIAPLSELYGRYWVYHICNIIFVIFTVACALAPNLSSLIIFRLLSGLAGSCPLTLGAGSLADMIAPEKRGAAMAAWILGPLVGPVVGPIGKKWCPAGGYLTQAKSWRWSFWVVAIAAGAVTILGAIFLRESYAYTLLEQKTKRLRKESGNPNLRSKLDTGRSPIDVFKLAIFRPSKMLLFSPIVFLLSLYMAILYGYLYLLFTAMSAVFEGPYGFSTGQVGLSYLGFGIGNGIGLAFIAATSDRMALSLQAKHGGELKPEYRLPLMTIASFFVPVGLFWFGWTAETHQHWILPIVGTTVLGFGLVLTFMAISVYLVDAFGTYAASAMAANTVLRSLLGALLPLAGRSMFDALGLGWGSSLLAFIAVAMIPLPIIFLRHGERIRNIVLFNVKF</sequence>
<dbReference type="OrthoDB" id="5296287at2759"/>
<feature type="transmembrane region" description="Helical" evidence="8">
    <location>
        <begin position="486"/>
        <end position="506"/>
    </location>
</feature>
<evidence type="ECO:0000256" key="8">
    <source>
        <dbReference type="SAM" id="Phobius"/>
    </source>
</evidence>
<feature type="transmembrane region" description="Helical" evidence="8">
    <location>
        <begin position="142"/>
        <end position="163"/>
    </location>
</feature>
<evidence type="ECO:0000259" key="9">
    <source>
        <dbReference type="PROSITE" id="PS50850"/>
    </source>
</evidence>
<evidence type="ECO:0000256" key="4">
    <source>
        <dbReference type="ARBA" id="ARBA00022989"/>
    </source>
</evidence>
<dbReference type="PANTHER" id="PTHR23502:SF68">
    <property type="entry name" value="MULTIDRUG TRANSPORTER, PUTATIVE (AFU_ORTHOLOGUE AFUA_3G01120)-RELATED"/>
    <property type="match status" value="1"/>
</dbReference>
<evidence type="ECO:0000256" key="6">
    <source>
        <dbReference type="ARBA" id="ARBA00023180"/>
    </source>
</evidence>
<accession>A0A395NVH5</accession>
<evidence type="ECO:0000313" key="10">
    <source>
        <dbReference type="EMBL" id="RFU79993.1"/>
    </source>
</evidence>
<name>A0A395NVH5_TRIAR</name>
<feature type="compositionally biased region" description="Acidic residues" evidence="7">
    <location>
        <begin position="55"/>
        <end position="64"/>
    </location>
</feature>
<dbReference type="FunFam" id="1.20.1250.20:FF:000011">
    <property type="entry name" value="MFS multidrug transporter, putative"/>
    <property type="match status" value="1"/>
</dbReference>
<evidence type="ECO:0000256" key="3">
    <source>
        <dbReference type="ARBA" id="ARBA00022692"/>
    </source>
</evidence>
<feature type="domain" description="Major facilitator superfamily (MFS) profile" evidence="9">
    <location>
        <begin position="77"/>
        <end position="512"/>
    </location>
</feature>
<evidence type="ECO:0000313" key="11">
    <source>
        <dbReference type="Proteomes" id="UP000266272"/>
    </source>
</evidence>
<keyword evidence="3 8" id="KW-0812">Transmembrane</keyword>
<comment type="similarity">
    <text evidence="2">Belongs to the major facilitator superfamily.</text>
</comment>
<feature type="transmembrane region" description="Helical" evidence="8">
    <location>
        <begin position="75"/>
        <end position="95"/>
    </location>
</feature>
<feature type="transmembrane region" description="Helical" evidence="8">
    <location>
        <begin position="393"/>
        <end position="414"/>
    </location>
</feature>
<protein>
    <submittedName>
        <fullName evidence="10">Multidrug resistant</fullName>
    </submittedName>
</protein>
<feature type="compositionally biased region" description="Polar residues" evidence="7">
    <location>
        <begin position="34"/>
        <end position="43"/>
    </location>
</feature>
<keyword evidence="5 8" id="KW-0472">Membrane</keyword>
<keyword evidence="4 8" id="KW-1133">Transmembrane helix</keyword>
<keyword evidence="11" id="KW-1185">Reference proteome</keyword>
<feature type="transmembrane region" description="Helical" evidence="8">
    <location>
        <begin position="308"/>
        <end position="332"/>
    </location>
</feature>
<dbReference type="InterPro" id="IPR011701">
    <property type="entry name" value="MFS"/>
</dbReference>
<evidence type="ECO:0000256" key="7">
    <source>
        <dbReference type="SAM" id="MobiDB-lite"/>
    </source>
</evidence>
<feature type="transmembrane region" description="Helical" evidence="8">
    <location>
        <begin position="169"/>
        <end position="191"/>
    </location>
</feature>
<comment type="caution">
    <text evidence="10">The sequence shown here is derived from an EMBL/GenBank/DDBJ whole genome shotgun (WGS) entry which is preliminary data.</text>
</comment>
<reference evidence="10 11" key="1">
    <citation type="journal article" date="2018" name="PLoS Pathog.">
        <title>Evolution of structural diversity of trichothecenes, a family of toxins produced by plant pathogenic and entomopathogenic fungi.</title>
        <authorList>
            <person name="Proctor R.H."/>
            <person name="McCormick S.P."/>
            <person name="Kim H.S."/>
            <person name="Cardoza R.E."/>
            <person name="Stanley A.M."/>
            <person name="Lindo L."/>
            <person name="Kelly A."/>
            <person name="Brown D.W."/>
            <person name="Lee T."/>
            <person name="Vaughan M.M."/>
            <person name="Alexander N.J."/>
            <person name="Busman M."/>
            <person name="Gutierrez S."/>
        </authorList>
    </citation>
    <scope>NUCLEOTIDE SEQUENCE [LARGE SCALE GENOMIC DNA]</scope>
    <source>
        <strain evidence="10 11">IBT 40837</strain>
    </source>
</reference>
<feature type="compositionally biased region" description="Basic and acidic residues" evidence="7">
    <location>
        <begin position="44"/>
        <end position="53"/>
    </location>
</feature>
<dbReference type="PROSITE" id="PS50850">
    <property type="entry name" value="MFS"/>
    <property type="match status" value="1"/>
</dbReference>
<dbReference type="InterPro" id="IPR036259">
    <property type="entry name" value="MFS_trans_sf"/>
</dbReference>
<organism evidence="10 11">
    <name type="scientific">Trichoderma arundinaceum</name>
    <dbReference type="NCBI Taxonomy" id="490622"/>
    <lineage>
        <taxon>Eukaryota</taxon>
        <taxon>Fungi</taxon>
        <taxon>Dikarya</taxon>
        <taxon>Ascomycota</taxon>
        <taxon>Pezizomycotina</taxon>
        <taxon>Sordariomycetes</taxon>
        <taxon>Hypocreomycetidae</taxon>
        <taxon>Hypocreales</taxon>
        <taxon>Hypocreaceae</taxon>
        <taxon>Trichoderma</taxon>
    </lineage>
</organism>
<evidence type="ECO:0000256" key="2">
    <source>
        <dbReference type="ARBA" id="ARBA00008335"/>
    </source>
</evidence>
<dbReference type="CDD" id="cd17323">
    <property type="entry name" value="MFS_Tpo1_MDR_like"/>
    <property type="match status" value="1"/>
</dbReference>
<feature type="transmembrane region" description="Helical" evidence="8">
    <location>
        <begin position="352"/>
        <end position="372"/>
    </location>
</feature>
<dbReference type="Pfam" id="PF07690">
    <property type="entry name" value="MFS_1"/>
    <property type="match status" value="1"/>
</dbReference>
<dbReference type="PANTHER" id="PTHR23502">
    <property type="entry name" value="MAJOR FACILITATOR SUPERFAMILY"/>
    <property type="match status" value="1"/>
</dbReference>
<dbReference type="InterPro" id="IPR020846">
    <property type="entry name" value="MFS_dom"/>
</dbReference>
<keyword evidence="6" id="KW-0325">Glycoprotein</keyword>
<comment type="subcellular location">
    <subcellularLocation>
        <location evidence="1">Membrane</location>
        <topology evidence="1">Multi-pass membrane protein</topology>
    </subcellularLocation>
</comment>
<dbReference type="GO" id="GO:0022857">
    <property type="term" value="F:transmembrane transporter activity"/>
    <property type="evidence" value="ECO:0007669"/>
    <property type="project" value="InterPro"/>
</dbReference>
<feature type="transmembrane region" description="Helical" evidence="8">
    <location>
        <begin position="115"/>
        <end position="135"/>
    </location>
</feature>
<dbReference type="AlphaFoldDB" id="A0A395NVH5"/>
<feature type="transmembrane region" description="Helical" evidence="8">
    <location>
        <begin position="240"/>
        <end position="258"/>
    </location>
</feature>
<proteinExistence type="inferred from homology"/>
<evidence type="ECO:0000256" key="1">
    <source>
        <dbReference type="ARBA" id="ARBA00004141"/>
    </source>
</evidence>
<feature type="transmembrane region" description="Helical" evidence="8">
    <location>
        <begin position="203"/>
        <end position="220"/>
    </location>
</feature>
<dbReference type="Proteomes" id="UP000266272">
    <property type="component" value="Unassembled WGS sequence"/>
</dbReference>
<gene>
    <name evidence="10" type="ORF">TARUN_2215</name>
</gene>
<dbReference type="STRING" id="490622.A0A395NVH5"/>